<comment type="subcellular location">
    <subcellularLocation>
        <location evidence="2">Endoplasmic reticulum membrane</location>
        <topology evidence="2">Peripheral membrane protein</topology>
        <orientation evidence="2">Lumenal side</orientation>
    </subcellularLocation>
</comment>
<dbReference type="STRING" id="461836.A0A0L0D555"/>
<evidence type="ECO:0000256" key="3">
    <source>
        <dbReference type="ARBA" id="ARBA00008277"/>
    </source>
</evidence>
<dbReference type="Proteomes" id="UP000054408">
    <property type="component" value="Unassembled WGS sequence"/>
</dbReference>
<keyword evidence="6" id="KW-0285">Flavoprotein</keyword>
<evidence type="ECO:0000256" key="13">
    <source>
        <dbReference type="ARBA" id="ARBA00023157"/>
    </source>
</evidence>
<evidence type="ECO:0000256" key="11">
    <source>
        <dbReference type="ARBA" id="ARBA00023002"/>
    </source>
</evidence>
<keyword evidence="13" id="KW-1015">Disulfide bond</keyword>
<keyword evidence="8" id="KW-0256">Endoplasmic reticulum</keyword>
<organism evidence="17 18">
    <name type="scientific">Thecamonas trahens ATCC 50062</name>
    <dbReference type="NCBI Taxonomy" id="461836"/>
    <lineage>
        <taxon>Eukaryota</taxon>
        <taxon>Apusozoa</taxon>
        <taxon>Apusomonadida</taxon>
        <taxon>Apusomonadidae</taxon>
        <taxon>Thecamonas</taxon>
    </lineage>
</organism>
<keyword evidence="16" id="KW-0812">Transmembrane</keyword>
<evidence type="ECO:0000256" key="9">
    <source>
        <dbReference type="ARBA" id="ARBA00022827"/>
    </source>
</evidence>
<dbReference type="SUPFAM" id="SSF110019">
    <property type="entry name" value="ERO1-like"/>
    <property type="match status" value="1"/>
</dbReference>
<keyword evidence="12 16" id="KW-0472">Membrane</keyword>
<feature type="transmembrane region" description="Helical" evidence="16">
    <location>
        <begin position="364"/>
        <end position="388"/>
    </location>
</feature>
<keyword evidence="14" id="KW-0325">Glycoprotein</keyword>
<evidence type="ECO:0000256" key="7">
    <source>
        <dbReference type="ARBA" id="ARBA00022729"/>
    </source>
</evidence>
<keyword evidence="9" id="KW-0274">FAD</keyword>
<evidence type="ECO:0000256" key="14">
    <source>
        <dbReference type="ARBA" id="ARBA00023180"/>
    </source>
</evidence>
<dbReference type="GO" id="GO:0034975">
    <property type="term" value="P:protein folding in endoplasmic reticulum"/>
    <property type="evidence" value="ECO:0007669"/>
    <property type="project" value="InterPro"/>
</dbReference>
<reference evidence="17 18" key="1">
    <citation type="submission" date="2010-05" db="EMBL/GenBank/DDBJ databases">
        <title>The Genome Sequence of Thecamonas trahens ATCC 50062.</title>
        <authorList>
            <consortium name="The Broad Institute Genome Sequencing Platform"/>
            <person name="Russ C."/>
            <person name="Cuomo C."/>
            <person name="Shea T."/>
            <person name="Young S.K."/>
            <person name="Zeng Q."/>
            <person name="Koehrsen M."/>
            <person name="Haas B."/>
            <person name="Borodovsky M."/>
            <person name="Guigo R."/>
            <person name="Alvarado L."/>
            <person name="Berlin A."/>
            <person name="Bochicchio J."/>
            <person name="Borenstein D."/>
            <person name="Chapman S."/>
            <person name="Chen Z."/>
            <person name="Freedman E."/>
            <person name="Gellesch M."/>
            <person name="Goldberg J."/>
            <person name="Griggs A."/>
            <person name="Gujja S."/>
            <person name="Heilman E."/>
            <person name="Heiman D."/>
            <person name="Hepburn T."/>
            <person name="Howarth C."/>
            <person name="Jen D."/>
            <person name="Larson L."/>
            <person name="Mehta T."/>
            <person name="Park D."/>
            <person name="Pearson M."/>
            <person name="Roberts A."/>
            <person name="Saif S."/>
            <person name="Shenoy N."/>
            <person name="Sisk P."/>
            <person name="Stolte C."/>
            <person name="Sykes S."/>
            <person name="Thomson T."/>
            <person name="Walk T."/>
            <person name="White J."/>
            <person name="Yandava C."/>
            <person name="Burger G."/>
            <person name="Gray M.W."/>
            <person name="Holland P.W.H."/>
            <person name="King N."/>
            <person name="Lang F.B.F."/>
            <person name="Roger A.J."/>
            <person name="Ruiz-Trillo I."/>
            <person name="Lander E."/>
            <person name="Nusbaum C."/>
        </authorList>
    </citation>
    <scope>NUCLEOTIDE SEQUENCE [LARGE SCALE GENOMIC DNA]</scope>
    <source>
        <strain evidence="17 18">ATCC 50062</strain>
    </source>
</reference>
<evidence type="ECO:0000313" key="18">
    <source>
        <dbReference type="Proteomes" id="UP000054408"/>
    </source>
</evidence>
<dbReference type="PANTHER" id="PTHR12613:SF0">
    <property type="entry name" value="ERO1-LIKE PROTEIN"/>
    <property type="match status" value="1"/>
</dbReference>
<dbReference type="GeneID" id="25563211"/>
<evidence type="ECO:0000256" key="4">
    <source>
        <dbReference type="ARBA" id="ARBA00011802"/>
    </source>
</evidence>
<comment type="similarity">
    <text evidence="3">Belongs to the EROs family.</text>
</comment>
<keyword evidence="5" id="KW-0813">Transport</keyword>
<dbReference type="InterPro" id="IPR037192">
    <property type="entry name" value="ERO1-like_sf"/>
</dbReference>
<proteinExistence type="inferred from homology"/>
<dbReference type="eggNOG" id="KOG2608">
    <property type="taxonomic scope" value="Eukaryota"/>
</dbReference>
<keyword evidence="10" id="KW-0249">Electron transport</keyword>
<keyword evidence="18" id="KW-1185">Reference proteome</keyword>
<evidence type="ECO:0000256" key="8">
    <source>
        <dbReference type="ARBA" id="ARBA00022824"/>
    </source>
</evidence>
<dbReference type="OMA" id="NSSIFDC"/>
<dbReference type="GO" id="GO:0015035">
    <property type="term" value="F:protein-disulfide reductase activity"/>
    <property type="evidence" value="ECO:0007669"/>
    <property type="project" value="InterPro"/>
</dbReference>
<keyword evidence="11" id="KW-0560">Oxidoreductase</keyword>
<dbReference type="EMBL" id="GL349445">
    <property type="protein sequence ID" value="KNC47196.1"/>
    <property type="molecule type" value="Genomic_DNA"/>
</dbReference>
<evidence type="ECO:0000256" key="2">
    <source>
        <dbReference type="ARBA" id="ARBA00004367"/>
    </source>
</evidence>
<dbReference type="InterPro" id="IPR007266">
    <property type="entry name" value="Ero1"/>
</dbReference>
<dbReference type="Pfam" id="PF04137">
    <property type="entry name" value="ERO1"/>
    <property type="match status" value="1"/>
</dbReference>
<evidence type="ECO:0000256" key="15">
    <source>
        <dbReference type="ARBA" id="ARBA00023284"/>
    </source>
</evidence>
<name>A0A0L0D555_THETB</name>
<evidence type="ECO:0000256" key="6">
    <source>
        <dbReference type="ARBA" id="ARBA00022630"/>
    </source>
</evidence>
<evidence type="ECO:0000256" key="5">
    <source>
        <dbReference type="ARBA" id="ARBA00022448"/>
    </source>
</evidence>
<evidence type="ECO:0000256" key="12">
    <source>
        <dbReference type="ARBA" id="ARBA00023136"/>
    </source>
</evidence>
<evidence type="ECO:0000256" key="10">
    <source>
        <dbReference type="ARBA" id="ARBA00022982"/>
    </source>
</evidence>
<dbReference type="GO" id="GO:0005789">
    <property type="term" value="C:endoplasmic reticulum membrane"/>
    <property type="evidence" value="ECO:0007669"/>
    <property type="project" value="UniProtKB-SubCell"/>
</dbReference>
<comment type="subunit">
    <text evidence="4">May function both as a monomer and a homodimer.</text>
</comment>
<evidence type="ECO:0000313" key="17">
    <source>
        <dbReference type="EMBL" id="KNC47196.1"/>
    </source>
</evidence>
<sequence length="403" mass="44867">MMEGCSLNPCSPSDVPMCLKQLEAAEEPACEPSSEMMLSLVAAVDPFGARAADAQRADAEGLPAYTPGDVWMVDDEVPREDSAAEFVDLLSNPERFTGYKGFESRSIWAAIYSENCFLDEDDDEDDEAEDLDYEDPVFGDSGHGPHAQQCLEKRVFFRLISGLHSSITCHLVDEYFFEDSQTWGPNLDMFKARFAAHPEHLDNLYFAYMLALRAFDKAAPLLSAYHYRTDNASEQAAVRITMGELVETLRGELTAARCDVPFDESRLFRGPDAAALRAAFQRKFYNISRIMDCVGCSKCRLWGKVQIRGLSVALRILFGDGSASSLAKLTRNQILTFVWTLHRLSESVAIVNRMHARHARATSLWTGVTVLVLVAAAGFATAVVRWFICRSSRARPSKLAKQD</sequence>
<keyword evidence="15" id="KW-0676">Redox-active center</keyword>
<dbReference type="OrthoDB" id="269384at2759"/>
<dbReference type="PANTHER" id="PTHR12613">
    <property type="entry name" value="ERO1-RELATED"/>
    <property type="match status" value="1"/>
</dbReference>
<evidence type="ECO:0000256" key="1">
    <source>
        <dbReference type="ARBA" id="ARBA00001974"/>
    </source>
</evidence>
<dbReference type="GO" id="GO:0071949">
    <property type="term" value="F:FAD binding"/>
    <property type="evidence" value="ECO:0007669"/>
    <property type="project" value="InterPro"/>
</dbReference>
<evidence type="ECO:0000256" key="16">
    <source>
        <dbReference type="SAM" id="Phobius"/>
    </source>
</evidence>
<keyword evidence="16" id="KW-1133">Transmembrane helix</keyword>
<gene>
    <name evidence="17" type="ORF">AMSG_03625</name>
</gene>
<dbReference type="GO" id="GO:0016972">
    <property type="term" value="F:thiol oxidase activity"/>
    <property type="evidence" value="ECO:0007669"/>
    <property type="project" value="InterPro"/>
</dbReference>
<protein>
    <submittedName>
        <fullName evidence="17">Endoplasmic reticulum oxidoreductin 1</fullName>
    </submittedName>
</protein>
<comment type="cofactor">
    <cofactor evidence="1">
        <name>FAD</name>
        <dbReference type="ChEBI" id="CHEBI:57692"/>
    </cofactor>
</comment>
<accession>A0A0L0D555</accession>
<keyword evidence="7" id="KW-0732">Signal</keyword>
<dbReference type="AlphaFoldDB" id="A0A0L0D555"/>
<dbReference type="RefSeq" id="XP_013759967.1">
    <property type="nucleotide sequence ID" value="XM_013904513.1"/>
</dbReference>